<dbReference type="GO" id="GO:0016740">
    <property type="term" value="F:transferase activity"/>
    <property type="evidence" value="ECO:0007669"/>
    <property type="project" value="UniProtKB-KW"/>
</dbReference>
<accession>A0A8X8IHG3</accession>
<keyword evidence="3" id="KW-1185">Reference proteome</keyword>
<evidence type="ECO:0000259" key="1">
    <source>
        <dbReference type="Pfam" id="PF00483"/>
    </source>
</evidence>
<reference evidence="2 3" key="1">
    <citation type="submission" date="2016-10" db="EMBL/GenBank/DDBJ databases">
        <authorList>
            <person name="Varghese N."/>
            <person name="Submissions S."/>
        </authorList>
    </citation>
    <scope>NUCLEOTIDE SEQUENCE [LARGE SCALE GENOMIC DNA]</scope>
    <source>
        <strain evidence="2 3">DSM 25353</strain>
    </source>
</reference>
<dbReference type="InterPro" id="IPR029044">
    <property type="entry name" value="Nucleotide-diphossugar_trans"/>
</dbReference>
<keyword evidence="2" id="KW-0808">Transferase</keyword>
<evidence type="ECO:0000313" key="2">
    <source>
        <dbReference type="EMBL" id="SDX27324.1"/>
    </source>
</evidence>
<dbReference type="RefSeq" id="WP_092725155.1">
    <property type="nucleotide sequence ID" value="NZ_FNNO01000012.1"/>
</dbReference>
<sequence>MKPTLVILAAGMASRYGSMKQIESFGPSGETIMDYSIYDAIQAGFGKIVFIIREDFADQFKAIFEPKLKGRIEIDYVYQDLKSFTGNRVIPADRTKPWGTAHAVLCCKGKIHEPFAVINADDYYGRDAFIKAYDFLVTKCNEKTYCIIGYELNKTLSDNGSVSRGVCEVDADNNLIDINERTKISRQANGHIVFEDEAGTYHVLPENAMVSMNYLCFAPGFIDVCESFFGEFLDKNINNLKSEFFIPVVAGQFVSSGKGVVKVIPTSSKWFGVTYKEDAPVVQASIDKLVAAGEYPNNLWA</sequence>
<evidence type="ECO:0000313" key="3">
    <source>
        <dbReference type="Proteomes" id="UP000198711"/>
    </source>
</evidence>
<proteinExistence type="predicted"/>
<dbReference type="SUPFAM" id="SSF53448">
    <property type="entry name" value="Nucleotide-diphospho-sugar transferases"/>
    <property type="match status" value="1"/>
</dbReference>
<dbReference type="AlphaFoldDB" id="A0A8X8IHG3"/>
<dbReference type="Pfam" id="PF00483">
    <property type="entry name" value="NTP_transferase"/>
    <property type="match status" value="1"/>
</dbReference>
<organism evidence="2 3">
    <name type="scientific">Hydrobacter penzbergensis</name>
    <dbReference type="NCBI Taxonomy" id="1235997"/>
    <lineage>
        <taxon>Bacteria</taxon>
        <taxon>Pseudomonadati</taxon>
        <taxon>Bacteroidota</taxon>
        <taxon>Chitinophagia</taxon>
        <taxon>Chitinophagales</taxon>
        <taxon>Chitinophagaceae</taxon>
        <taxon>Hydrobacter</taxon>
    </lineage>
</organism>
<comment type="caution">
    <text evidence="2">The sequence shown here is derived from an EMBL/GenBank/DDBJ whole genome shotgun (WGS) entry which is preliminary data.</text>
</comment>
<feature type="domain" description="Nucleotidyl transferase" evidence="1">
    <location>
        <begin position="19"/>
        <end position="160"/>
    </location>
</feature>
<dbReference type="Gene3D" id="3.90.550.10">
    <property type="entry name" value="Spore Coat Polysaccharide Biosynthesis Protein SpsA, Chain A"/>
    <property type="match status" value="1"/>
</dbReference>
<gene>
    <name evidence="2" type="ORF">SAMN05444410_11252</name>
</gene>
<dbReference type="EMBL" id="FNNO01000012">
    <property type="protein sequence ID" value="SDX27324.1"/>
    <property type="molecule type" value="Genomic_DNA"/>
</dbReference>
<dbReference type="Proteomes" id="UP000198711">
    <property type="component" value="Unassembled WGS sequence"/>
</dbReference>
<name>A0A8X8IHG3_9BACT</name>
<dbReference type="InterPro" id="IPR005835">
    <property type="entry name" value="NTP_transferase_dom"/>
</dbReference>
<protein>
    <submittedName>
        <fullName evidence="2">Nucleotidyl transferase</fullName>
    </submittedName>
</protein>